<dbReference type="Proteomes" id="UP000199417">
    <property type="component" value="Unassembled WGS sequence"/>
</dbReference>
<dbReference type="EMBL" id="FNAB01000001">
    <property type="protein sequence ID" value="SDC57489.1"/>
    <property type="molecule type" value="Genomic_DNA"/>
</dbReference>
<accession>A0A1G6MPN8</accession>
<dbReference type="AlphaFoldDB" id="A0A1G6MPN8"/>
<keyword evidence="2" id="KW-1185">Reference proteome</keyword>
<gene>
    <name evidence="1" type="ORF">SAMN05444580_101262</name>
</gene>
<organism evidence="1 2">
    <name type="scientific">Rhodococcus tukisamuensis</name>
    <dbReference type="NCBI Taxonomy" id="168276"/>
    <lineage>
        <taxon>Bacteria</taxon>
        <taxon>Bacillati</taxon>
        <taxon>Actinomycetota</taxon>
        <taxon>Actinomycetes</taxon>
        <taxon>Mycobacteriales</taxon>
        <taxon>Nocardiaceae</taxon>
        <taxon>Rhodococcus</taxon>
    </lineage>
</organism>
<reference evidence="1 2" key="1">
    <citation type="submission" date="2016-10" db="EMBL/GenBank/DDBJ databases">
        <authorList>
            <person name="de Groot N.N."/>
        </authorList>
    </citation>
    <scope>NUCLEOTIDE SEQUENCE [LARGE SCALE GENOMIC DNA]</scope>
    <source>
        <strain evidence="1 2">JCM 11308</strain>
    </source>
</reference>
<dbReference type="RefSeq" id="WP_072844565.1">
    <property type="nucleotide sequence ID" value="NZ_FNAB01000001.1"/>
</dbReference>
<dbReference type="STRING" id="168276.SAMN05444580_101262"/>
<evidence type="ECO:0000313" key="2">
    <source>
        <dbReference type="Proteomes" id="UP000199417"/>
    </source>
</evidence>
<sequence length="175" mass="19214">MRDNQEVWAEHARTVLIEVAGSYLGTVTYGDLAARIQADTGVRTKSLMQNWIGETLGRVGAECRRRGEPLLTSLCVSKVDGTVGPGYAVAVTASYGETPEDVELHAAQERLRCYRHFEAAGLPADGGTATLTEQVRRARDKTRRRDQSRRREHGAEMTCGECYQVQSLTGVCGCH</sequence>
<protein>
    <submittedName>
        <fullName evidence="1">Uncharacterized protein</fullName>
    </submittedName>
</protein>
<evidence type="ECO:0000313" key="1">
    <source>
        <dbReference type="EMBL" id="SDC57489.1"/>
    </source>
</evidence>
<name>A0A1G6MPN8_9NOCA</name>
<proteinExistence type="predicted"/>